<dbReference type="AlphaFoldDB" id="A0A915Q7I6"/>
<feature type="compositionally biased region" description="Polar residues" evidence="1">
    <location>
        <begin position="100"/>
        <end position="126"/>
    </location>
</feature>
<feature type="compositionally biased region" description="Basic residues" evidence="1">
    <location>
        <begin position="52"/>
        <end position="68"/>
    </location>
</feature>
<feature type="region of interest" description="Disordered" evidence="1">
    <location>
        <begin position="52"/>
        <end position="126"/>
    </location>
</feature>
<evidence type="ECO:0000256" key="1">
    <source>
        <dbReference type="SAM" id="MobiDB-lite"/>
    </source>
</evidence>
<keyword evidence="2" id="KW-1185">Reference proteome</keyword>
<feature type="compositionally biased region" description="Basic and acidic residues" evidence="1">
    <location>
        <begin position="69"/>
        <end position="81"/>
    </location>
</feature>
<proteinExistence type="predicted"/>
<dbReference type="WBParaSite" id="sdigi.contig83.g3912.t1">
    <property type="protein sequence ID" value="sdigi.contig83.g3912.t1"/>
    <property type="gene ID" value="sdigi.contig83.g3912"/>
</dbReference>
<dbReference type="Proteomes" id="UP000887581">
    <property type="component" value="Unplaced"/>
</dbReference>
<evidence type="ECO:0000313" key="3">
    <source>
        <dbReference type="WBParaSite" id="sdigi.contig83.g3912.t1"/>
    </source>
</evidence>
<feature type="compositionally biased region" description="Basic and acidic residues" evidence="1">
    <location>
        <begin position="88"/>
        <end position="99"/>
    </location>
</feature>
<reference evidence="3" key="1">
    <citation type="submission" date="2022-11" db="UniProtKB">
        <authorList>
            <consortium name="WormBaseParasite"/>
        </authorList>
    </citation>
    <scope>IDENTIFICATION</scope>
</reference>
<accession>A0A915Q7I6</accession>
<name>A0A915Q7I6_9BILA</name>
<protein>
    <submittedName>
        <fullName evidence="3">Uncharacterized protein</fullName>
    </submittedName>
</protein>
<evidence type="ECO:0000313" key="2">
    <source>
        <dbReference type="Proteomes" id="UP000887581"/>
    </source>
</evidence>
<organism evidence="2 3">
    <name type="scientific">Setaria digitata</name>
    <dbReference type="NCBI Taxonomy" id="48799"/>
    <lineage>
        <taxon>Eukaryota</taxon>
        <taxon>Metazoa</taxon>
        <taxon>Ecdysozoa</taxon>
        <taxon>Nematoda</taxon>
        <taxon>Chromadorea</taxon>
        <taxon>Rhabditida</taxon>
        <taxon>Spirurina</taxon>
        <taxon>Spiruromorpha</taxon>
        <taxon>Filarioidea</taxon>
        <taxon>Setariidae</taxon>
        <taxon>Setaria</taxon>
    </lineage>
</organism>
<sequence>MIKRNEVVVEETQADDVEITEFIPDEAPDRVNIRLDPIFDDVKVKVFHRRHHHLLRSPRRQQQRHSKKVLSDDKATGDGKQKKGNKSKTQDDKGDRKMESSTSKGGTDQLTSTDITFSSQMRLQGI</sequence>